<dbReference type="AlphaFoldDB" id="A0A2H1VL83"/>
<protein>
    <submittedName>
        <fullName evidence="1">SFRICE_013077</fullName>
    </submittedName>
</protein>
<organism evidence="1">
    <name type="scientific">Spodoptera frugiperda</name>
    <name type="common">Fall armyworm</name>
    <dbReference type="NCBI Taxonomy" id="7108"/>
    <lineage>
        <taxon>Eukaryota</taxon>
        <taxon>Metazoa</taxon>
        <taxon>Ecdysozoa</taxon>
        <taxon>Arthropoda</taxon>
        <taxon>Hexapoda</taxon>
        <taxon>Insecta</taxon>
        <taxon>Pterygota</taxon>
        <taxon>Neoptera</taxon>
        <taxon>Endopterygota</taxon>
        <taxon>Lepidoptera</taxon>
        <taxon>Glossata</taxon>
        <taxon>Ditrysia</taxon>
        <taxon>Noctuoidea</taxon>
        <taxon>Noctuidae</taxon>
        <taxon>Amphipyrinae</taxon>
        <taxon>Spodoptera</taxon>
    </lineage>
</organism>
<accession>A0A2H1VL83</accession>
<dbReference type="EMBL" id="ODYU01003171">
    <property type="protein sequence ID" value="SOQ41578.1"/>
    <property type="molecule type" value="Genomic_DNA"/>
</dbReference>
<evidence type="ECO:0000313" key="1">
    <source>
        <dbReference type="EMBL" id="SOQ41578.1"/>
    </source>
</evidence>
<sequence>MSSPTLGDSRGSVRLLLTKNHPVPTPAFRAGAPCRAPSSSSIRSEIQVWESHASARMGRLGRSNTTASQKTDVKQRLHCVSEVASYHDCLASFTVGAVAGQLAAVQRVAGSIPARSNSLCDPQIVVSGLGVMCMWNCMFVNALTTQEKILMWGNGF</sequence>
<gene>
    <name evidence="1" type="ORF">SFRICE_013077</name>
</gene>
<proteinExistence type="predicted"/>
<reference evidence="1" key="1">
    <citation type="submission" date="2016-07" db="EMBL/GenBank/DDBJ databases">
        <authorList>
            <person name="Bretaudeau A."/>
        </authorList>
    </citation>
    <scope>NUCLEOTIDE SEQUENCE</scope>
    <source>
        <strain evidence="1">Rice</strain>
        <tissue evidence="1">Whole body</tissue>
    </source>
</reference>
<name>A0A2H1VL83_SPOFR</name>